<protein>
    <submittedName>
        <fullName evidence="1">Uncharacterized protein</fullName>
    </submittedName>
</protein>
<name>A0A8S5TLR4_9CAUD</name>
<dbReference type="EMBL" id="BK032847">
    <property type="protein sequence ID" value="DAF63951.1"/>
    <property type="molecule type" value="Genomic_DNA"/>
</dbReference>
<organism evidence="1">
    <name type="scientific">Siphoviridae sp. ctGkF2</name>
    <dbReference type="NCBI Taxonomy" id="2827823"/>
    <lineage>
        <taxon>Viruses</taxon>
        <taxon>Duplodnaviria</taxon>
        <taxon>Heunggongvirae</taxon>
        <taxon>Uroviricota</taxon>
        <taxon>Caudoviricetes</taxon>
    </lineage>
</organism>
<reference evidence="1" key="1">
    <citation type="journal article" date="2021" name="Proc. Natl. Acad. Sci. U.S.A.">
        <title>A Catalog of Tens of Thousands of Viruses from Human Metagenomes Reveals Hidden Associations with Chronic Diseases.</title>
        <authorList>
            <person name="Tisza M.J."/>
            <person name="Buck C.B."/>
        </authorList>
    </citation>
    <scope>NUCLEOTIDE SEQUENCE</scope>
    <source>
        <strain evidence="1">CtGkF2</strain>
    </source>
</reference>
<dbReference type="Pfam" id="PF10910">
    <property type="entry name" value="Phage_gene29"/>
    <property type="match status" value="1"/>
</dbReference>
<sequence>MPFGAPEAVFREWSEHLSRCGFLHVDQVLEAAREAGDVGALQEALQDVQRIHYQPPVRGQDHPLNLSGKWVPVDEPIVDPEVPATSKMTPGEKAKLIEELREEGLISDSTEH</sequence>
<proteinExistence type="predicted"/>
<evidence type="ECO:0000313" key="1">
    <source>
        <dbReference type="EMBL" id="DAF63951.1"/>
    </source>
</evidence>
<accession>A0A8S5TLR4</accession>
<dbReference type="InterPro" id="IPR021226">
    <property type="entry name" value="Phage_gene29"/>
</dbReference>